<evidence type="ECO:0000256" key="2">
    <source>
        <dbReference type="ARBA" id="ARBA00022617"/>
    </source>
</evidence>
<reference evidence="9 10" key="1">
    <citation type="submission" date="2015-05" db="EMBL/GenBank/DDBJ databases">
        <title>Complete genome of Marinobacter psychrophilus strain 20041T isolated from sea-ice of the Canadian Basin.</title>
        <authorList>
            <person name="Song L."/>
            <person name="Ren L."/>
            <person name="Yu Y."/>
            <person name="Wang X."/>
        </authorList>
    </citation>
    <scope>NUCLEOTIDE SEQUENCE [LARGE SCALE GENOMIC DNA]</scope>
    <source>
        <strain evidence="9 10">20041</strain>
    </source>
</reference>
<keyword evidence="7" id="KW-0472">Membrane</keyword>
<dbReference type="InterPro" id="IPR051263">
    <property type="entry name" value="C-type_cytochrome_biogenesis"/>
</dbReference>
<keyword evidence="7" id="KW-1133">Transmembrane helix</keyword>
<dbReference type="GO" id="GO:0005886">
    <property type="term" value="C:plasma membrane"/>
    <property type="evidence" value="ECO:0007669"/>
    <property type="project" value="TreeGrafter"/>
</dbReference>
<protein>
    <recommendedName>
        <fullName evidence="7">Cytochrome c-type biogenesis protein</fullName>
    </recommendedName>
</protein>
<keyword evidence="2 7" id="KW-0349">Heme</keyword>
<comment type="similarity">
    <text evidence="1 7">Belongs to the CcmH/CycL/Ccl2/NrfF family.</text>
</comment>
<keyword evidence="10" id="KW-1185">Reference proteome</keyword>
<evidence type="ECO:0000256" key="3">
    <source>
        <dbReference type="ARBA" id="ARBA00022723"/>
    </source>
</evidence>
<feature type="chain" id="PRO_5011019431" description="Cytochrome c-type biogenesis protein" evidence="7">
    <location>
        <begin position="29"/>
        <end position="170"/>
    </location>
</feature>
<keyword evidence="5" id="KW-0201">Cytochrome c-type biogenesis</keyword>
<dbReference type="PATRIC" id="fig|330734.3.peg.1137"/>
<feature type="transmembrane region" description="Helical" evidence="7">
    <location>
        <begin position="113"/>
        <end position="135"/>
    </location>
</feature>
<dbReference type="InterPro" id="IPR005616">
    <property type="entry name" value="CcmH/CycL/Ccl2/NrfF_N"/>
</dbReference>
<dbReference type="InterPro" id="IPR038297">
    <property type="entry name" value="CcmH/CycL/NrfF/Ccl2_sf"/>
</dbReference>
<evidence type="ECO:0000256" key="1">
    <source>
        <dbReference type="ARBA" id="ARBA00010342"/>
    </source>
</evidence>
<feature type="domain" description="CcmH/CycL/Ccl2/NrfF N-terminal" evidence="8">
    <location>
        <begin position="18"/>
        <end position="159"/>
    </location>
</feature>
<evidence type="ECO:0000256" key="7">
    <source>
        <dbReference type="RuleBase" id="RU364112"/>
    </source>
</evidence>
<name>A0A0H4IA45_9GAMM</name>
<evidence type="ECO:0000256" key="5">
    <source>
        <dbReference type="ARBA" id="ARBA00022748"/>
    </source>
</evidence>
<dbReference type="STRING" id="330734.ABA45_05375"/>
<dbReference type="PANTHER" id="PTHR47870:SF1">
    <property type="entry name" value="CYTOCHROME C-TYPE BIOGENESIS PROTEIN CCMH"/>
    <property type="match status" value="1"/>
</dbReference>
<keyword evidence="7" id="KW-0812">Transmembrane</keyword>
<dbReference type="EMBL" id="CP011494">
    <property type="protein sequence ID" value="AKO51922.1"/>
    <property type="molecule type" value="Genomic_DNA"/>
</dbReference>
<dbReference type="KEGG" id="mpq:ABA45_05375"/>
<proteinExistence type="inferred from homology"/>
<dbReference type="CDD" id="cd16378">
    <property type="entry name" value="CcmH_N"/>
    <property type="match status" value="1"/>
</dbReference>
<dbReference type="Gene3D" id="1.10.8.640">
    <property type="entry name" value="Cytochrome C biogenesis protein"/>
    <property type="match status" value="1"/>
</dbReference>
<gene>
    <name evidence="9" type="ORF">ABA45_05375</name>
</gene>
<dbReference type="RefSeq" id="WP_048384624.1">
    <property type="nucleotide sequence ID" value="NZ_CP011494.1"/>
</dbReference>
<dbReference type="Pfam" id="PF03918">
    <property type="entry name" value="CcmH"/>
    <property type="match status" value="1"/>
</dbReference>
<dbReference type="PANTHER" id="PTHR47870">
    <property type="entry name" value="CYTOCHROME C-TYPE BIOGENESIS PROTEIN CCMH"/>
    <property type="match status" value="1"/>
</dbReference>
<accession>A0A0H4IA45</accession>
<keyword evidence="4 7" id="KW-0732">Signal</keyword>
<comment type="function">
    <text evidence="7">Possible subunit of a heme lyase.</text>
</comment>
<keyword evidence="6 7" id="KW-0408">Iron</keyword>
<dbReference type="AlphaFoldDB" id="A0A0H4IA45"/>
<sequence length="170" mass="19193">MTIFKLFSRFAPAWVSALLIVLALPVHAVVRDVYNFDTEEKQQRYQVMITELRCPKCQNQNIADSNSPISEDMRDEVYRMMTGGASDVEIMDSLVGRFGEFIRYKPLVEKRTLLLWATPAISVLGGLLIVGGIVLRSRRTNEIDSELSAEERARVEKIMDGHNGKSDSQA</sequence>
<dbReference type="Proteomes" id="UP000036406">
    <property type="component" value="Chromosome"/>
</dbReference>
<evidence type="ECO:0000313" key="10">
    <source>
        <dbReference type="Proteomes" id="UP000036406"/>
    </source>
</evidence>
<evidence type="ECO:0000313" key="9">
    <source>
        <dbReference type="EMBL" id="AKO51922.1"/>
    </source>
</evidence>
<evidence type="ECO:0000256" key="6">
    <source>
        <dbReference type="ARBA" id="ARBA00023004"/>
    </source>
</evidence>
<evidence type="ECO:0000256" key="4">
    <source>
        <dbReference type="ARBA" id="ARBA00022729"/>
    </source>
</evidence>
<feature type="signal peptide" evidence="7">
    <location>
        <begin position="1"/>
        <end position="28"/>
    </location>
</feature>
<evidence type="ECO:0000259" key="8">
    <source>
        <dbReference type="Pfam" id="PF03918"/>
    </source>
</evidence>
<organism evidence="9 10">
    <name type="scientific">Marinobacter psychrophilus</name>
    <dbReference type="NCBI Taxonomy" id="330734"/>
    <lineage>
        <taxon>Bacteria</taxon>
        <taxon>Pseudomonadati</taxon>
        <taxon>Pseudomonadota</taxon>
        <taxon>Gammaproteobacteria</taxon>
        <taxon>Pseudomonadales</taxon>
        <taxon>Marinobacteraceae</taxon>
        <taxon>Marinobacter</taxon>
    </lineage>
</organism>
<dbReference type="GO" id="GO:0017004">
    <property type="term" value="P:cytochrome complex assembly"/>
    <property type="evidence" value="ECO:0007669"/>
    <property type="project" value="UniProtKB-KW"/>
</dbReference>
<keyword evidence="3 7" id="KW-0479">Metal-binding</keyword>
<dbReference type="FunFam" id="1.10.8.640:FF:000001">
    <property type="entry name" value="Cytochrome c-type biogenesis protein"/>
    <property type="match status" value="1"/>
</dbReference>
<dbReference type="GO" id="GO:0046872">
    <property type="term" value="F:metal ion binding"/>
    <property type="evidence" value="ECO:0007669"/>
    <property type="project" value="UniProtKB-KW"/>
</dbReference>